<dbReference type="Proteomes" id="UP001055712">
    <property type="component" value="Unassembled WGS sequence"/>
</dbReference>
<accession>A0A9D4YTS6</accession>
<name>A0A9D4YTS6_CHLVU</name>
<comment type="caution">
    <text evidence="1">The sequence shown here is derived from an EMBL/GenBank/DDBJ whole genome shotgun (WGS) entry which is preliminary data.</text>
</comment>
<proteinExistence type="predicted"/>
<protein>
    <submittedName>
        <fullName evidence="1">Uncharacterized protein</fullName>
    </submittedName>
</protein>
<reference evidence="1" key="2">
    <citation type="submission" date="2020-11" db="EMBL/GenBank/DDBJ databases">
        <authorList>
            <person name="Cecchin M."/>
            <person name="Marcolungo L."/>
            <person name="Rossato M."/>
            <person name="Girolomoni L."/>
            <person name="Cosentino E."/>
            <person name="Cuine S."/>
            <person name="Li-Beisson Y."/>
            <person name="Delledonne M."/>
            <person name="Ballottari M."/>
        </authorList>
    </citation>
    <scope>NUCLEOTIDE SEQUENCE</scope>
    <source>
        <strain evidence="1">211/11P</strain>
        <tissue evidence="1">Whole cell</tissue>
    </source>
</reference>
<dbReference type="EMBL" id="SIDB01000011">
    <property type="protein sequence ID" value="KAI3425879.1"/>
    <property type="molecule type" value="Genomic_DNA"/>
</dbReference>
<reference evidence="1" key="1">
    <citation type="journal article" date="2019" name="Plant J.">
        <title>Chlorella vulgaris genome assembly and annotation reveals the molecular basis for metabolic acclimation to high light conditions.</title>
        <authorList>
            <person name="Cecchin M."/>
            <person name="Marcolungo L."/>
            <person name="Rossato M."/>
            <person name="Girolomoni L."/>
            <person name="Cosentino E."/>
            <person name="Cuine S."/>
            <person name="Li-Beisson Y."/>
            <person name="Delledonne M."/>
            <person name="Ballottari M."/>
        </authorList>
    </citation>
    <scope>NUCLEOTIDE SEQUENCE</scope>
    <source>
        <strain evidence="1">211/11P</strain>
    </source>
</reference>
<sequence length="72" mass="8160">MYCGYHHRQCRGPLYATRCKACGAGPYYFPWPNVGFFCQQHKHIPQQMAHGPVGHPGPQGYDDTQDCCCTIQ</sequence>
<evidence type="ECO:0000313" key="2">
    <source>
        <dbReference type="Proteomes" id="UP001055712"/>
    </source>
</evidence>
<evidence type="ECO:0000313" key="1">
    <source>
        <dbReference type="EMBL" id="KAI3425879.1"/>
    </source>
</evidence>
<dbReference type="AlphaFoldDB" id="A0A9D4YTS6"/>
<gene>
    <name evidence="1" type="ORF">D9Q98_007852</name>
</gene>
<organism evidence="1 2">
    <name type="scientific">Chlorella vulgaris</name>
    <name type="common">Green alga</name>
    <dbReference type="NCBI Taxonomy" id="3077"/>
    <lineage>
        <taxon>Eukaryota</taxon>
        <taxon>Viridiplantae</taxon>
        <taxon>Chlorophyta</taxon>
        <taxon>core chlorophytes</taxon>
        <taxon>Trebouxiophyceae</taxon>
        <taxon>Chlorellales</taxon>
        <taxon>Chlorellaceae</taxon>
        <taxon>Chlorella clade</taxon>
        <taxon>Chlorella</taxon>
    </lineage>
</organism>
<keyword evidence="2" id="KW-1185">Reference proteome</keyword>